<dbReference type="EMBL" id="JABXXP010000161">
    <property type="protein sequence ID" value="NVN11362.1"/>
    <property type="molecule type" value="Genomic_DNA"/>
</dbReference>
<dbReference type="RefSeq" id="WP_176640079.1">
    <property type="nucleotide sequence ID" value="NZ_JABXXP010000161.1"/>
</dbReference>
<feature type="signal peptide" evidence="1">
    <location>
        <begin position="1"/>
        <end position="30"/>
    </location>
</feature>
<gene>
    <name evidence="2" type="ORF">HUK84_09495</name>
</gene>
<keyword evidence="1" id="KW-0732">Signal</keyword>
<sequence length="173" mass="17569">MMDRRTAFRAVLPMAALSLLSACSGIGKFASDTISFPGSFLGANPNAPHGAAENLRRVRGETVAAAPIVPEPGNIWPSASEILSGAGGPAMAGPAVQAELQPGESLSLGEDAEIRNGMQIATNPVPRTKTPDFAGAGHAPAAGRAVIIPNGDGTSTVISPTGVVRTIKDKTYQ</sequence>
<organism evidence="2 3">
    <name type="scientific">Nguyenibacter vanlangensis</name>
    <dbReference type="NCBI Taxonomy" id="1216886"/>
    <lineage>
        <taxon>Bacteria</taxon>
        <taxon>Pseudomonadati</taxon>
        <taxon>Pseudomonadota</taxon>
        <taxon>Alphaproteobacteria</taxon>
        <taxon>Acetobacterales</taxon>
        <taxon>Acetobacteraceae</taxon>
        <taxon>Nguyenibacter</taxon>
    </lineage>
</organism>
<reference evidence="2 3" key="1">
    <citation type="submission" date="2020-06" db="EMBL/GenBank/DDBJ databases">
        <title>Description of novel acetic acid bacteria.</title>
        <authorList>
            <person name="Sombolestani A."/>
        </authorList>
    </citation>
    <scope>NUCLEOTIDE SEQUENCE [LARGE SCALE GENOMIC DNA]</scope>
    <source>
        <strain evidence="2 3">LMG 31431</strain>
    </source>
</reference>
<evidence type="ECO:0000313" key="3">
    <source>
        <dbReference type="Proteomes" id="UP000534870"/>
    </source>
</evidence>
<evidence type="ECO:0000256" key="1">
    <source>
        <dbReference type="SAM" id="SignalP"/>
    </source>
</evidence>
<dbReference type="AlphaFoldDB" id="A0A7Y7M5T4"/>
<protein>
    <submittedName>
        <fullName evidence="2">Uncharacterized protein</fullName>
    </submittedName>
</protein>
<evidence type="ECO:0000313" key="2">
    <source>
        <dbReference type="EMBL" id="NVN11362.1"/>
    </source>
</evidence>
<name>A0A7Y7M5T4_9PROT</name>
<accession>A0A7Y7M5T4</accession>
<dbReference type="Proteomes" id="UP000534870">
    <property type="component" value="Unassembled WGS sequence"/>
</dbReference>
<dbReference type="PROSITE" id="PS51257">
    <property type="entry name" value="PROKAR_LIPOPROTEIN"/>
    <property type="match status" value="1"/>
</dbReference>
<feature type="chain" id="PRO_5030822478" evidence="1">
    <location>
        <begin position="31"/>
        <end position="173"/>
    </location>
</feature>
<proteinExistence type="predicted"/>
<comment type="caution">
    <text evidence="2">The sequence shown here is derived from an EMBL/GenBank/DDBJ whole genome shotgun (WGS) entry which is preliminary data.</text>
</comment>